<evidence type="ECO:0000313" key="3">
    <source>
        <dbReference type="EMBL" id="SEQ34712.1"/>
    </source>
</evidence>
<dbReference type="InterPro" id="IPR050557">
    <property type="entry name" value="RTX_toxin/Mannuronan_C5-epim"/>
</dbReference>
<dbReference type="PANTHER" id="PTHR38340:SF1">
    <property type="entry name" value="S-LAYER PROTEIN"/>
    <property type="match status" value="1"/>
</dbReference>
<evidence type="ECO:0000256" key="2">
    <source>
        <dbReference type="ARBA" id="ARBA00022525"/>
    </source>
</evidence>
<dbReference type="PROSITE" id="PS00330">
    <property type="entry name" value="HEMOLYSIN_CALCIUM"/>
    <property type="match status" value="4"/>
</dbReference>
<dbReference type="GO" id="GO:0005509">
    <property type="term" value="F:calcium ion binding"/>
    <property type="evidence" value="ECO:0007669"/>
    <property type="project" value="InterPro"/>
</dbReference>
<dbReference type="InterPro" id="IPR018511">
    <property type="entry name" value="Hemolysin-typ_Ca-bd_CS"/>
</dbReference>
<proteinExistence type="predicted"/>
<dbReference type="Pfam" id="PF00353">
    <property type="entry name" value="HemolysinCabind"/>
    <property type="match status" value="5"/>
</dbReference>
<comment type="subcellular location">
    <subcellularLocation>
        <location evidence="1">Secreted</location>
    </subcellularLocation>
</comment>
<evidence type="ECO:0000256" key="1">
    <source>
        <dbReference type="ARBA" id="ARBA00004613"/>
    </source>
</evidence>
<dbReference type="SUPFAM" id="SSF51120">
    <property type="entry name" value="beta-Roll"/>
    <property type="match status" value="2"/>
</dbReference>
<gene>
    <name evidence="3" type="ORF">SAMN04488092_1063</name>
</gene>
<organism evidence="3 4">
    <name type="scientific">Thalassovita taeanensis</name>
    <dbReference type="NCBI Taxonomy" id="657014"/>
    <lineage>
        <taxon>Bacteria</taxon>
        <taxon>Pseudomonadati</taxon>
        <taxon>Pseudomonadota</taxon>
        <taxon>Alphaproteobacteria</taxon>
        <taxon>Rhodobacterales</taxon>
        <taxon>Roseobacteraceae</taxon>
        <taxon>Thalassovita</taxon>
    </lineage>
</organism>
<accession>A0A1H9F9T3</accession>
<dbReference type="InterPro" id="IPR001343">
    <property type="entry name" value="Hemolysn_Ca-bd"/>
</dbReference>
<keyword evidence="2" id="KW-0964">Secreted</keyword>
<dbReference type="AlphaFoldDB" id="A0A1H9F9T3"/>
<dbReference type="STRING" id="657014.SAMN04488092_1063"/>
<evidence type="ECO:0000313" key="4">
    <source>
        <dbReference type="Proteomes" id="UP000198634"/>
    </source>
</evidence>
<dbReference type="InterPro" id="IPR011049">
    <property type="entry name" value="Serralysin-like_metalloprot_C"/>
</dbReference>
<dbReference type="GO" id="GO:0005576">
    <property type="term" value="C:extracellular region"/>
    <property type="evidence" value="ECO:0007669"/>
    <property type="project" value="UniProtKB-SubCell"/>
</dbReference>
<dbReference type="PANTHER" id="PTHR38340">
    <property type="entry name" value="S-LAYER PROTEIN"/>
    <property type="match status" value="1"/>
</dbReference>
<keyword evidence="4" id="KW-1185">Reference proteome</keyword>
<name>A0A1H9F9T3_9RHOB</name>
<protein>
    <submittedName>
        <fullName evidence="3">Hemolysin-type calcium-binding repeat-containing protein</fullName>
    </submittedName>
</protein>
<reference evidence="3 4" key="1">
    <citation type="submission" date="2016-10" db="EMBL/GenBank/DDBJ databases">
        <authorList>
            <person name="de Groot N.N."/>
        </authorList>
    </citation>
    <scope>NUCLEOTIDE SEQUENCE [LARGE SCALE GENOMIC DNA]</scope>
    <source>
        <strain evidence="3 4">DSM 22007</strain>
    </source>
</reference>
<dbReference type="RefSeq" id="WP_245776369.1">
    <property type="nucleotide sequence ID" value="NZ_FOEP01000006.1"/>
</dbReference>
<dbReference type="EMBL" id="FOEP01000006">
    <property type="protein sequence ID" value="SEQ34712.1"/>
    <property type="molecule type" value="Genomic_DNA"/>
</dbReference>
<dbReference type="Proteomes" id="UP000198634">
    <property type="component" value="Unassembled WGS sequence"/>
</dbReference>
<dbReference type="Gene3D" id="2.150.10.10">
    <property type="entry name" value="Serralysin-like metalloprotease, C-terminal"/>
    <property type="match status" value="3"/>
</dbReference>
<sequence length="522" mass="53790">MAVKQIVTGTTADETLELTSGWGRISAGGGDDTLYATAQNGGNGTQGHEVHTYGGSGDDVTYLDFNSITSFSAGHHARGGTNDGMSFSEQNSMPSTDHIIPVSAHSGSNVVSEGVDTFVFTNLQDVGGLVVGRLEDLEHSRDSIYINSIGSNNEINLSNNSGTVNGNSWRIVEWNGNHIDGNADPQQWLMIQTTGGGTLLYALEGARVDDSPLTPGGEQESHFVSMNSATSFVNSNPVSVSFIDQIDIIPVGFSPDAGGLLLDDYDTEQSDVDSSINGTQEGDVIAAGLNDDSVTANGGDDTIWGGSGNDVIDGGSGDDSLDGGSGADTIIGGAGNDVISGGSASSDPRDVIYGGNGNDYIDGGYGNDELRGDDGNDTITGGFGADSVIGGAGDDELNGQSLSDEIFGGDGEDFINGGFGHDRLNGGADADRFFHLGIADHGSDWIQDYSAAQGDVLQYGGTASANQFQVNFAATSGSGEEGVQEAFVIYQPTGQILWVLIDGHAQDEINLLLGGTQHDLLA</sequence>
<dbReference type="PRINTS" id="PR00313">
    <property type="entry name" value="CABNDNGRPT"/>
</dbReference>